<evidence type="ECO:0000313" key="2">
    <source>
        <dbReference type="EMBL" id="CDY27210.1"/>
    </source>
</evidence>
<dbReference type="Gramene" id="CDY27210">
    <property type="protein sequence ID" value="CDY27210"/>
    <property type="gene ID" value="GSBRNA2T00037082001"/>
</dbReference>
<protein>
    <submittedName>
        <fullName evidence="1">(rape) hypothetical protein</fullName>
    </submittedName>
    <submittedName>
        <fullName evidence="2">BnaA09g35920D protein</fullName>
    </submittedName>
</protein>
<reference evidence="2 3" key="1">
    <citation type="journal article" date="2014" name="Science">
        <title>Plant genetics. Early allopolyploid evolution in the post-Neolithic Brassica napus oilseed genome.</title>
        <authorList>
            <person name="Chalhoub B."/>
            <person name="Denoeud F."/>
            <person name="Liu S."/>
            <person name="Parkin I.A."/>
            <person name="Tang H."/>
            <person name="Wang X."/>
            <person name="Chiquet J."/>
            <person name="Belcram H."/>
            <person name="Tong C."/>
            <person name="Samans B."/>
            <person name="Correa M."/>
            <person name="Da Silva C."/>
            <person name="Just J."/>
            <person name="Falentin C."/>
            <person name="Koh C.S."/>
            <person name="Le Clainche I."/>
            <person name="Bernard M."/>
            <person name="Bento P."/>
            <person name="Noel B."/>
            <person name="Labadie K."/>
            <person name="Alberti A."/>
            <person name="Charles M."/>
            <person name="Arnaud D."/>
            <person name="Guo H."/>
            <person name="Daviaud C."/>
            <person name="Alamery S."/>
            <person name="Jabbari K."/>
            <person name="Zhao M."/>
            <person name="Edger P.P."/>
            <person name="Chelaifa H."/>
            <person name="Tack D."/>
            <person name="Lassalle G."/>
            <person name="Mestiri I."/>
            <person name="Schnel N."/>
            <person name="Le Paslier M.C."/>
            <person name="Fan G."/>
            <person name="Renault V."/>
            <person name="Bayer P.E."/>
            <person name="Golicz A.A."/>
            <person name="Manoli S."/>
            <person name="Lee T.H."/>
            <person name="Thi V.H."/>
            <person name="Chalabi S."/>
            <person name="Hu Q."/>
            <person name="Fan C."/>
            <person name="Tollenaere R."/>
            <person name="Lu Y."/>
            <person name="Battail C."/>
            <person name="Shen J."/>
            <person name="Sidebottom C.H."/>
            <person name="Wang X."/>
            <person name="Canaguier A."/>
            <person name="Chauveau A."/>
            <person name="Berard A."/>
            <person name="Deniot G."/>
            <person name="Guan M."/>
            <person name="Liu Z."/>
            <person name="Sun F."/>
            <person name="Lim Y.P."/>
            <person name="Lyons E."/>
            <person name="Town C.D."/>
            <person name="Bancroft I."/>
            <person name="Wang X."/>
            <person name="Meng J."/>
            <person name="Ma J."/>
            <person name="Pires J.C."/>
            <person name="King G.J."/>
            <person name="Brunel D."/>
            <person name="Delourme R."/>
            <person name="Renard M."/>
            <person name="Aury J.M."/>
            <person name="Adams K.L."/>
            <person name="Batley J."/>
            <person name="Snowdon R.J."/>
            <person name="Tost J."/>
            <person name="Edwards D."/>
            <person name="Zhou Y."/>
            <person name="Hua W."/>
            <person name="Sharpe A.G."/>
            <person name="Paterson A.H."/>
            <person name="Guan C."/>
            <person name="Wincker P."/>
        </authorList>
    </citation>
    <scope>NUCLEOTIDE SEQUENCE [LARGE SCALE GENOMIC DNA]</scope>
    <source>
        <strain evidence="3">cv. Darmor-bzh</strain>
    </source>
</reference>
<accession>A0A078GKW7</accession>
<dbReference type="EMBL" id="HG994363">
    <property type="protein sequence ID" value="CAF2047984.1"/>
    <property type="molecule type" value="Genomic_DNA"/>
</dbReference>
<dbReference type="AlphaFoldDB" id="A0A078GKW7"/>
<dbReference type="Proteomes" id="UP001295469">
    <property type="component" value="Chromosome A09"/>
</dbReference>
<dbReference type="EMBL" id="LK032201">
    <property type="protein sequence ID" value="CDY27210.1"/>
    <property type="molecule type" value="Genomic_DNA"/>
</dbReference>
<dbReference type="Proteomes" id="UP000028999">
    <property type="component" value="Unassembled WGS sequence"/>
</dbReference>
<sequence>MYCLISFSASKVLQWRICTDLFIGGFESVFNHFLKTTTKDSQDRIRSLLTRKKDLQDGVVKNNLWIFEVSNGGTRKDWKLIEDLCHAFKGLRSESIAYREFECGWKTRRLVFWHKFRSS</sequence>
<proteinExistence type="predicted"/>
<evidence type="ECO:0000313" key="3">
    <source>
        <dbReference type="Proteomes" id="UP000028999"/>
    </source>
</evidence>
<name>A0A078GKW7_BRANA</name>
<dbReference type="PaxDb" id="3708-A0A078GKW7"/>
<reference evidence="1" key="3">
    <citation type="submission" date="2021-01" db="EMBL/GenBank/DDBJ databases">
        <authorList>
            <consortium name="Genoscope - CEA"/>
            <person name="William W."/>
        </authorList>
    </citation>
    <scope>NUCLEOTIDE SEQUENCE</scope>
</reference>
<evidence type="ECO:0000313" key="1">
    <source>
        <dbReference type="EMBL" id="CAF2047984.1"/>
    </source>
</evidence>
<organism evidence="2 3">
    <name type="scientific">Brassica napus</name>
    <name type="common">Rape</name>
    <dbReference type="NCBI Taxonomy" id="3708"/>
    <lineage>
        <taxon>Eukaryota</taxon>
        <taxon>Viridiplantae</taxon>
        <taxon>Streptophyta</taxon>
        <taxon>Embryophyta</taxon>
        <taxon>Tracheophyta</taxon>
        <taxon>Spermatophyta</taxon>
        <taxon>Magnoliopsida</taxon>
        <taxon>eudicotyledons</taxon>
        <taxon>Gunneridae</taxon>
        <taxon>Pentapetalae</taxon>
        <taxon>rosids</taxon>
        <taxon>malvids</taxon>
        <taxon>Brassicales</taxon>
        <taxon>Brassicaceae</taxon>
        <taxon>Brassiceae</taxon>
        <taxon>Brassica</taxon>
    </lineage>
</organism>
<keyword evidence="3" id="KW-1185">Reference proteome</keyword>
<gene>
    <name evidence="2" type="primary">BnaA09g35920D</name>
    <name evidence="1" type="ORF">DARMORV10_A09P49410.1</name>
    <name evidence="2" type="ORF">GSBRNA2T00037082001</name>
</gene>
<reference evidence="2" key="2">
    <citation type="submission" date="2014-06" db="EMBL/GenBank/DDBJ databases">
        <authorList>
            <person name="Genoscope - CEA"/>
        </authorList>
    </citation>
    <scope>NUCLEOTIDE SEQUENCE</scope>
</reference>